<feature type="domain" description="F-box associated beta-propeller type 1" evidence="1">
    <location>
        <begin position="41"/>
        <end position="225"/>
    </location>
</feature>
<reference evidence="2" key="1">
    <citation type="journal article" date="2021" name="Nat. Commun.">
        <title>Genomic analyses provide insights into spinach domestication and the genetic basis of agronomic traits.</title>
        <authorList>
            <person name="Cai X."/>
            <person name="Sun X."/>
            <person name="Xu C."/>
            <person name="Sun H."/>
            <person name="Wang X."/>
            <person name="Ge C."/>
            <person name="Zhang Z."/>
            <person name="Wang Q."/>
            <person name="Fei Z."/>
            <person name="Jiao C."/>
            <person name="Wang Q."/>
        </authorList>
    </citation>
    <scope>NUCLEOTIDE SEQUENCE [LARGE SCALE GENOMIC DNA]</scope>
    <source>
        <strain evidence="2">cv. Varoflay</strain>
    </source>
</reference>
<sequence length="268" mass="31048">MPLKGGLGFESRRMQKLLLGDSPTTSKIEDGHHVYCTWQLNFGFGYVSSLDDYKIVAIALIKENLNTEIVIYVYSLRSKEWTTKRKVYGDWFCFQSYDYPYLSLGALVEENLHWNISEGDHKCIGWFDLAKDEFKIMRLPNFELGDQINNVQYGFALYSINECLCTWRQYWNGRVEVWMMREYGKWGSWTKMFDRNLSDDLYHCCKLVGLQDSGKILIMTRHTNLVLADMNCDPPIFVRLGPIGSARFVGGVSHVHSLISPLALYGEQ</sequence>
<dbReference type="Proteomes" id="UP000813463">
    <property type="component" value="Chromosome 5"/>
</dbReference>
<dbReference type="RefSeq" id="XP_056684342.1">
    <property type="nucleotide sequence ID" value="XM_056828364.1"/>
</dbReference>
<evidence type="ECO:0000313" key="3">
    <source>
        <dbReference type="RefSeq" id="XP_056684342.1"/>
    </source>
</evidence>
<reference evidence="3" key="2">
    <citation type="submission" date="2025-08" db="UniProtKB">
        <authorList>
            <consortium name="RefSeq"/>
        </authorList>
    </citation>
    <scope>IDENTIFICATION</scope>
    <source>
        <tissue evidence="3">Leaf</tissue>
    </source>
</reference>
<gene>
    <name evidence="3" type="primary">LOC130460800</name>
</gene>
<protein>
    <submittedName>
        <fullName evidence="3">F-box protein CPR1-like</fullName>
    </submittedName>
</protein>
<dbReference type="InterPro" id="IPR006527">
    <property type="entry name" value="F-box-assoc_dom_typ1"/>
</dbReference>
<dbReference type="GeneID" id="130460800"/>
<dbReference type="NCBIfam" id="TIGR01640">
    <property type="entry name" value="F_box_assoc_1"/>
    <property type="match status" value="1"/>
</dbReference>
<accession>A0ABM3QLW5</accession>
<proteinExistence type="predicted"/>
<dbReference type="PANTHER" id="PTHR31672">
    <property type="entry name" value="BNACNNG10540D PROTEIN"/>
    <property type="match status" value="1"/>
</dbReference>
<dbReference type="InterPro" id="IPR017451">
    <property type="entry name" value="F-box-assoc_interact_dom"/>
</dbReference>
<name>A0ABM3QLW5_SPIOL</name>
<keyword evidence="2" id="KW-1185">Reference proteome</keyword>
<dbReference type="Pfam" id="PF07734">
    <property type="entry name" value="FBA_1"/>
    <property type="match status" value="1"/>
</dbReference>
<evidence type="ECO:0000259" key="1">
    <source>
        <dbReference type="Pfam" id="PF07734"/>
    </source>
</evidence>
<evidence type="ECO:0000313" key="2">
    <source>
        <dbReference type="Proteomes" id="UP000813463"/>
    </source>
</evidence>
<organism evidence="2 3">
    <name type="scientific">Spinacia oleracea</name>
    <name type="common">Spinach</name>
    <dbReference type="NCBI Taxonomy" id="3562"/>
    <lineage>
        <taxon>Eukaryota</taxon>
        <taxon>Viridiplantae</taxon>
        <taxon>Streptophyta</taxon>
        <taxon>Embryophyta</taxon>
        <taxon>Tracheophyta</taxon>
        <taxon>Spermatophyta</taxon>
        <taxon>Magnoliopsida</taxon>
        <taxon>eudicotyledons</taxon>
        <taxon>Gunneridae</taxon>
        <taxon>Pentapetalae</taxon>
        <taxon>Caryophyllales</taxon>
        <taxon>Chenopodiaceae</taxon>
        <taxon>Chenopodioideae</taxon>
        <taxon>Anserineae</taxon>
        <taxon>Spinacia</taxon>
    </lineage>
</organism>
<dbReference type="InterPro" id="IPR050796">
    <property type="entry name" value="SCF_F-box_component"/>
</dbReference>
<dbReference type="PANTHER" id="PTHR31672:SF13">
    <property type="entry name" value="F-BOX PROTEIN CPR30-LIKE"/>
    <property type="match status" value="1"/>
</dbReference>